<dbReference type="InterPro" id="IPR015421">
    <property type="entry name" value="PyrdxlP-dep_Trfase_major"/>
</dbReference>
<sequence length="388" mass="42569">MAYQFPELTIPELRRAGGAKWSTYPDLIGTFVAESDFGTAPAVTDELRFRVGHASYGYVTEAELGRVREALAGWLADRHGWQLDPARIGVLPEVIAALQLAIEHFTAPGSPVILPTPGYMPFLQLPGDLGRELIQVPAIEEEGRAILDLEAIDRAFAGGASLLILVNPNNPTGTVYTRQELLALAEVVDRHGGRVWADEIHAPLVYPGAEHVPYAALNETTRAHTITATSASKGWNIPGLKCAQVIFTNDDDLVRWRRIGRWPQHAAGSLGVWATTAAFREGRDWLDDLVTHLDVNRQRLRLLVAEHLPQARLAVPQATYLGWLDLREYGIEGNLGRYFRQHAGVAATDGTLCGRDYRGWLRVNFATPGPILEETFRRLGAAVNAAAG</sequence>
<proteinExistence type="inferred from homology"/>
<dbReference type="InterPro" id="IPR051798">
    <property type="entry name" value="Class-II_PLP-Dep_Aminotrans"/>
</dbReference>
<dbReference type="InterPro" id="IPR015424">
    <property type="entry name" value="PyrdxlP-dep_Trfase"/>
</dbReference>
<keyword evidence="7" id="KW-0032">Aminotransferase</keyword>
<keyword evidence="8" id="KW-1185">Reference proteome</keyword>
<comment type="cofactor">
    <cofactor evidence="1">
        <name>pyridoxal 5'-phosphate</name>
        <dbReference type="ChEBI" id="CHEBI:597326"/>
    </cofactor>
</comment>
<evidence type="ECO:0000313" key="8">
    <source>
        <dbReference type="Proteomes" id="UP000616114"/>
    </source>
</evidence>
<dbReference type="SUPFAM" id="SSF53383">
    <property type="entry name" value="PLP-dependent transferases"/>
    <property type="match status" value="1"/>
</dbReference>
<keyword evidence="4" id="KW-0456">Lyase</keyword>
<dbReference type="PANTHER" id="PTHR43525">
    <property type="entry name" value="PROTEIN MALY"/>
    <property type="match status" value="1"/>
</dbReference>
<dbReference type="Gene3D" id="3.90.1150.10">
    <property type="entry name" value="Aspartate Aminotransferase, domain 1"/>
    <property type="match status" value="1"/>
</dbReference>
<comment type="similarity">
    <text evidence="5">Belongs to the class-II pyridoxal-phosphate-dependent aminotransferase family. MalY/PatB cystathionine beta-lyase subfamily.</text>
</comment>
<keyword evidence="7" id="KW-0808">Transferase</keyword>
<evidence type="ECO:0000313" key="7">
    <source>
        <dbReference type="EMBL" id="GGA13813.1"/>
    </source>
</evidence>
<evidence type="ECO:0000256" key="5">
    <source>
        <dbReference type="ARBA" id="ARBA00037974"/>
    </source>
</evidence>
<keyword evidence="3" id="KW-0663">Pyridoxal phosphate</keyword>
<dbReference type="Proteomes" id="UP000616114">
    <property type="component" value="Unassembled WGS sequence"/>
</dbReference>
<evidence type="ECO:0000259" key="6">
    <source>
        <dbReference type="Pfam" id="PF00155"/>
    </source>
</evidence>
<dbReference type="GO" id="GO:0047804">
    <property type="term" value="F:cysteine-S-conjugate beta-lyase activity"/>
    <property type="evidence" value="ECO:0007669"/>
    <property type="project" value="UniProtKB-EC"/>
</dbReference>
<evidence type="ECO:0000256" key="3">
    <source>
        <dbReference type="ARBA" id="ARBA00022898"/>
    </source>
</evidence>
<reference evidence="7" key="1">
    <citation type="journal article" date="2014" name="Int. J. Syst. Evol. Microbiol.">
        <title>Complete genome sequence of Corynebacterium casei LMG S-19264T (=DSM 44701T), isolated from a smear-ripened cheese.</title>
        <authorList>
            <consortium name="US DOE Joint Genome Institute (JGI-PGF)"/>
            <person name="Walter F."/>
            <person name="Albersmeier A."/>
            <person name="Kalinowski J."/>
            <person name="Ruckert C."/>
        </authorList>
    </citation>
    <scope>NUCLEOTIDE SEQUENCE</scope>
    <source>
        <strain evidence="7">CGMCC 1.12785</strain>
    </source>
</reference>
<dbReference type="AlphaFoldDB" id="A0A8J2XKE7"/>
<dbReference type="RefSeq" id="WP_188550405.1">
    <property type="nucleotide sequence ID" value="NZ_BMFY01000006.1"/>
</dbReference>
<accession>A0A8J2XKE7</accession>
<dbReference type="GO" id="GO:0008483">
    <property type="term" value="F:transaminase activity"/>
    <property type="evidence" value="ECO:0007669"/>
    <property type="project" value="UniProtKB-KW"/>
</dbReference>
<dbReference type="GO" id="GO:0030170">
    <property type="term" value="F:pyridoxal phosphate binding"/>
    <property type="evidence" value="ECO:0007669"/>
    <property type="project" value="InterPro"/>
</dbReference>
<dbReference type="EC" id="4.4.1.13" evidence="2"/>
<evidence type="ECO:0000256" key="4">
    <source>
        <dbReference type="ARBA" id="ARBA00023239"/>
    </source>
</evidence>
<dbReference type="EMBL" id="BMFY01000006">
    <property type="protein sequence ID" value="GGA13813.1"/>
    <property type="molecule type" value="Genomic_DNA"/>
</dbReference>
<dbReference type="PANTHER" id="PTHR43525:SF2">
    <property type="entry name" value="CYSTATHIONINE BETA-LYASE-RELATED"/>
    <property type="match status" value="1"/>
</dbReference>
<protein>
    <recommendedName>
        <fullName evidence="2">cysteine-S-conjugate beta-lyase</fullName>
        <ecNumber evidence="2">4.4.1.13</ecNumber>
    </recommendedName>
</protein>
<dbReference type="InterPro" id="IPR004839">
    <property type="entry name" value="Aminotransferase_I/II_large"/>
</dbReference>
<dbReference type="Pfam" id="PF00155">
    <property type="entry name" value="Aminotran_1_2"/>
    <property type="match status" value="1"/>
</dbReference>
<evidence type="ECO:0000256" key="2">
    <source>
        <dbReference type="ARBA" id="ARBA00012224"/>
    </source>
</evidence>
<dbReference type="InterPro" id="IPR015422">
    <property type="entry name" value="PyrdxlP-dep_Trfase_small"/>
</dbReference>
<dbReference type="CDD" id="cd00609">
    <property type="entry name" value="AAT_like"/>
    <property type="match status" value="1"/>
</dbReference>
<comment type="caution">
    <text evidence="7">The sequence shown here is derived from an EMBL/GenBank/DDBJ whole genome shotgun (WGS) entry which is preliminary data.</text>
</comment>
<evidence type="ECO:0000256" key="1">
    <source>
        <dbReference type="ARBA" id="ARBA00001933"/>
    </source>
</evidence>
<feature type="domain" description="Aminotransferase class I/classII large" evidence="6">
    <location>
        <begin position="58"/>
        <end position="367"/>
    </location>
</feature>
<name>A0A8J2XKE7_9MICO</name>
<organism evidence="7 8">
    <name type="scientific">Sediminivirga luteola</name>
    <dbReference type="NCBI Taxonomy" id="1774748"/>
    <lineage>
        <taxon>Bacteria</taxon>
        <taxon>Bacillati</taxon>
        <taxon>Actinomycetota</taxon>
        <taxon>Actinomycetes</taxon>
        <taxon>Micrococcales</taxon>
        <taxon>Brevibacteriaceae</taxon>
        <taxon>Sediminivirga</taxon>
    </lineage>
</organism>
<reference evidence="7" key="2">
    <citation type="submission" date="2020-09" db="EMBL/GenBank/DDBJ databases">
        <authorList>
            <person name="Sun Q."/>
            <person name="Zhou Y."/>
        </authorList>
    </citation>
    <scope>NUCLEOTIDE SEQUENCE</scope>
    <source>
        <strain evidence="7">CGMCC 1.12785</strain>
    </source>
</reference>
<gene>
    <name evidence="7" type="ORF">GCM10011333_15890</name>
</gene>
<dbReference type="Gene3D" id="3.40.640.10">
    <property type="entry name" value="Type I PLP-dependent aspartate aminotransferase-like (Major domain)"/>
    <property type="match status" value="1"/>
</dbReference>